<accession>A0A365PD24</accession>
<protein>
    <recommendedName>
        <fullName evidence="6">Mammalian cell entry protein</fullName>
    </recommendedName>
</protein>
<keyword evidence="3" id="KW-1133">Transmembrane helix</keyword>
<evidence type="ECO:0008006" key="6">
    <source>
        <dbReference type="Google" id="ProtNLM"/>
    </source>
</evidence>
<evidence type="ECO:0000256" key="1">
    <source>
        <dbReference type="ARBA" id="ARBA00004370"/>
    </source>
</evidence>
<reference evidence="4 5" key="1">
    <citation type="submission" date="2018-06" db="EMBL/GenBank/DDBJ databases">
        <title>Whole genome sequencing of four bacterial strains from South Shetland trench revealing bio-synthetic gene clusters.</title>
        <authorList>
            <person name="Abdel-Mageed W.M."/>
            <person name="Lehri B."/>
            <person name="Jarmusch S.A."/>
            <person name="Miranda K."/>
            <person name="Goodfellow M."/>
            <person name="Jaspars M."/>
            <person name="Karlyshev A.V."/>
        </authorList>
    </citation>
    <scope>NUCLEOTIDE SEQUENCE [LARGE SCALE GENOMIC DNA]</scope>
    <source>
        <strain evidence="4 5">SST1</strain>
    </source>
</reference>
<organism evidence="4 5">
    <name type="scientific">Dietzia maris</name>
    <dbReference type="NCBI Taxonomy" id="37915"/>
    <lineage>
        <taxon>Bacteria</taxon>
        <taxon>Bacillati</taxon>
        <taxon>Actinomycetota</taxon>
        <taxon>Actinomycetes</taxon>
        <taxon>Mycobacteriales</taxon>
        <taxon>Dietziaceae</taxon>
        <taxon>Dietzia</taxon>
    </lineage>
</organism>
<evidence type="ECO:0000313" key="4">
    <source>
        <dbReference type="EMBL" id="RBA39808.1"/>
    </source>
</evidence>
<dbReference type="PANTHER" id="PTHR37042:SF4">
    <property type="entry name" value="OUTER MEMBRANE PROTEIN RV1973"/>
    <property type="match status" value="1"/>
</dbReference>
<evidence type="ECO:0000256" key="2">
    <source>
        <dbReference type="ARBA" id="ARBA00023136"/>
    </source>
</evidence>
<keyword evidence="3" id="KW-0812">Transmembrane</keyword>
<name>A0A365PD24_9ACTN</name>
<dbReference type="AlphaFoldDB" id="A0A365PD24"/>
<feature type="transmembrane region" description="Helical" evidence="3">
    <location>
        <begin position="15"/>
        <end position="38"/>
    </location>
</feature>
<dbReference type="EMBL" id="QNTT01000004">
    <property type="protein sequence ID" value="RBA39808.1"/>
    <property type="molecule type" value="Genomic_DNA"/>
</dbReference>
<comment type="subcellular location">
    <subcellularLocation>
        <location evidence="1">Membrane</location>
    </subcellularLocation>
</comment>
<gene>
    <name evidence="4" type="ORF">DQ226_02680</name>
</gene>
<dbReference type="Proteomes" id="UP000252187">
    <property type="component" value="Unassembled WGS sequence"/>
</dbReference>
<evidence type="ECO:0000256" key="3">
    <source>
        <dbReference type="SAM" id="Phobius"/>
    </source>
</evidence>
<comment type="caution">
    <text evidence="4">The sequence shown here is derived from an EMBL/GenBank/DDBJ whole genome shotgun (WGS) entry which is preliminary data.</text>
</comment>
<dbReference type="GO" id="GO:0016020">
    <property type="term" value="C:membrane"/>
    <property type="evidence" value="ECO:0007669"/>
    <property type="project" value="UniProtKB-SubCell"/>
</dbReference>
<dbReference type="RefSeq" id="WP_119191918.1">
    <property type="nucleotide sequence ID" value="NZ_CANNAK010000015.1"/>
</dbReference>
<evidence type="ECO:0000313" key="5">
    <source>
        <dbReference type="Proteomes" id="UP000252187"/>
    </source>
</evidence>
<dbReference type="PANTHER" id="PTHR37042">
    <property type="entry name" value="OUTER MEMBRANE PROTEIN RV1973"/>
    <property type="match status" value="1"/>
</dbReference>
<keyword evidence="2 3" id="KW-0472">Membrane</keyword>
<proteinExistence type="predicted"/>
<sequence length="180" mass="19670">MPQPDDNPADRGRPWLTVTAVVAAVCLVAAVVATSLWLGERNAAASVRADRASAAELDASYRDFATTVMTKLMTIRQETLSEDVDEIVGLIDGDFSEQFAPRRDSYEDVVKTTNVVADGVVSAAAVEHSYPDRAEVIMAIDQTIGNPKSDEDQDRQYRVRVTVNRHDDGEMKVTGVNFIP</sequence>